<evidence type="ECO:0000313" key="2">
    <source>
        <dbReference type="EMBL" id="BCD96174.1"/>
    </source>
</evidence>
<proteinExistence type="predicted"/>
<feature type="transmembrane region" description="Helical" evidence="1">
    <location>
        <begin position="218"/>
        <end position="241"/>
    </location>
</feature>
<dbReference type="Gene3D" id="3.40.1090.10">
    <property type="entry name" value="Cytosolic phospholipase A2 catalytic domain"/>
    <property type="match status" value="2"/>
</dbReference>
<dbReference type="PANTHER" id="PTHR10728:SF40">
    <property type="entry name" value="PATATIN FAMILY PROTEIN"/>
    <property type="match status" value="1"/>
</dbReference>
<dbReference type="Proteomes" id="UP001320119">
    <property type="component" value="Chromosome"/>
</dbReference>
<feature type="transmembrane region" description="Helical" evidence="1">
    <location>
        <begin position="287"/>
        <end position="306"/>
    </location>
</feature>
<keyword evidence="1" id="KW-0812">Transmembrane</keyword>
<dbReference type="EMBL" id="AP023086">
    <property type="protein sequence ID" value="BCD96174.1"/>
    <property type="molecule type" value="Genomic_DNA"/>
</dbReference>
<accession>A0AAN1WEL0</accession>
<name>A0AAN1WEL0_9GAMM</name>
<feature type="transmembrane region" description="Helical" evidence="1">
    <location>
        <begin position="261"/>
        <end position="280"/>
    </location>
</feature>
<dbReference type="SUPFAM" id="SSF52151">
    <property type="entry name" value="FabD/lysophospholipase-like"/>
    <property type="match status" value="1"/>
</dbReference>
<dbReference type="AlphaFoldDB" id="A0AAN1WEL0"/>
<feature type="transmembrane region" description="Helical" evidence="1">
    <location>
        <begin position="179"/>
        <end position="198"/>
    </location>
</feature>
<protein>
    <recommendedName>
        <fullName evidence="4">PNPLA domain-containing protein</fullName>
    </recommendedName>
</protein>
<dbReference type="GO" id="GO:0004623">
    <property type="term" value="F:phospholipase A2 activity"/>
    <property type="evidence" value="ECO:0007669"/>
    <property type="project" value="TreeGrafter"/>
</dbReference>
<reference evidence="2 3" key="1">
    <citation type="journal article" date="2022" name="IScience">
        <title>An ultrasensitive nanofiber-based assay for enzymatic hydrolysis and deep-sea microbial degradation of cellulose.</title>
        <authorList>
            <person name="Tsudome M."/>
            <person name="Tachioka M."/>
            <person name="Miyazaki M."/>
            <person name="Uchimura K."/>
            <person name="Tsuda M."/>
            <person name="Takaki Y."/>
            <person name="Deguchi S."/>
        </authorList>
    </citation>
    <scope>NUCLEOTIDE SEQUENCE [LARGE SCALE GENOMIC DNA]</scope>
    <source>
        <strain evidence="2 3">GE09</strain>
    </source>
</reference>
<organism evidence="2 3">
    <name type="scientific">Marinagarivorans cellulosilyticus</name>
    <dbReference type="NCBI Taxonomy" id="2721545"/>
    <lineage>
        <taxon>Bacteria</taxon>
        <taxon>Pseudomonadati</taxon>
        <taxon>Pseudomonadota</taxon>
        <taxon>Gammaproteobacteria</taxon>
        <taxon>Cellvibrionales</taxon>
        <taxon>Cellvibrionaceae</taxon>
        <taxon>Marinagarivorans</taxon>
    </lineage>
</organism>
<dbReference type="GO" id="GO:0005829">
    <property type="term" value="C:cytosol"/>
    <property type="evidence" value="ECO:0007669"/>
    <property type="project" value="TreeGrafter"/>
</dbReference>
<dbReference type="RefSeq" id="WP_236985681.1">
    <property type="nucleotide sequence ID" value="NZ_AP023086.1"/>
</dbReference>
<feature type="transmembrane region" description="Helical" evidence="1">
    <location>
        <begin position="152"/>
        <end position="173"/>
    </location>
</feature>
<keyword evidence="3" id="KW-1185">Reference proteome</keyword>
<keyword evidence="1" id="KW-0472">Membrane</keyword>
<sequence>MTQLDGHQQFRTDVLTAELEEIRQRRRNLAGQGLSVNENTQGDDLVGLACSGGGIRSASFCLGVIQRLIKDNRFHKIDYLSTVSGGGYTGSCISALTKGEPGKEKLLTDRAAGEEPAALNHIRNYSRYLDSTGPLSAIRIPVLIVEGAVRSFFTFLPIIILAVFLTEVFFEITGRFNSLIQWAIPALGVAPMLAVLAVRPMFFNRLDWRGRDQSDRTLTSCTLIALLSIIAIPFLVLLRNAVDLDSYAFAATIINVLTENLYVSITASLALLGFLLFAIYKFKGRAIVLIVSVLAPSSLFCVYIYLCIAAINSPYVEHAGLMDAQREAIIAGEEVKSSTLATSILSFNRKAAIASNGQLPAVIDTDDKSERPAAGSCSCATAQISLAEYSAMTVSLDSVFKQKQLDFSAYCLSGISVESLQFCRLSSEDGVSKVGAYFQRYLTTQTPPFVTLSLTEGVFVEAKMLVFEELRILHGHAEWWLYLLGILMQCYNWIFINVNRFSLHSFYRDRLSRTFLISGDQHEITNVDKVKLSDLKTSKSTAPYHIINTALNLQGSSNPQLRSRKTVSFILTKLFCGSDMTGYCKTKDVEAQDSHFDLGAAMAISAAAASPNMGTVGNKSLSFIMTLLNIRLNYWLPNPTLLLRKVSKKALHLKSLGLSYLMSEALSTVNESTPYVNCSDGGHIENLGVYELLRRRCKTIICIDAEADPFFNFDGLTTLQRYAEIDLGIVLDIDVNAIKPVENISRVNHVLGRICYPDGTVGTFIYLKLSFTGAEAEYLHSYRQRNIAFPHESTGDQSFDETQFEVYRALGCFVAQSAEGHFQHVL</sequence>
<dbReference type="PANTHER" id="PTHR10728">
    <property type="entry name" value="CYTOSOLIC PHOSPHOLIPASE A2"/>
    <property type="match status" value="1"/>
</dbReference>
<dbReference type="InterPro" id="IPR016035">
    <property type="entry name" value="Acyl_Trfase/lysoPLipase"/>
</dbReference>
<keyword evidence="1" id="KW-1133">Transmembrane helix</keyword>
<gene>
    <name evidence="2" type="ORF">MARGE09_P0373</name>
</gene>
<evidence type="ECO:0000256" key="1">
    <source>
        <dbReference type="SAM" id="Phobius"/>
    </source>
</evidence>
<dbReference type="GO" id="GO:0046475">
    <property type="term" value="P:glycerophospholipid catabolic process"/>
    <property type="evidence" value="ECO:0007669"/>
    <property type="project" value="TreeGrafter"/>
</dbReference>
<evidence type="ECO:0000313" key="3">
    <source>
        <dbReference type="Proteomes" id="UP001320119"/>
    </source>
</evidence>
<dbReference type="KEGG" id="marq:MARGE09_P0373"/>
<evidence type="ECO:0008006" key="4">
    <source>
        <dbReference type="Google" id="ProtNLM"/>
    </source>
</evidence>